<dbReference type="EMBL" id="SMSE01000001">
    <property type="protein sequence ID" value="TDG15516.1"/>
    <property type="molecule type" value="Genomic_DNA"/>
</dbReference>
<dbReference type="InterPro" id="IPR036265">
    <property type="entry name" value="HIT-like_sf"/>
</dbReference>
<gene>
    <name evidence="2" type="ORF">E2F43_04610</name>
</gene>
<comment type="caution">
    <text evidence="2">The sequence shown here is derived from an EMBL/GenBank/DDBJ whole genome shotgun (WGS) entry which is preliminary data.</text>
</comment>
<dbReference type="GO" id="GO:0003824">
    <property type="term" value="F:catalytic activity"/>
    <property type="evidence" value="ECO:0007669"/>
    <property type="project" value="InterPro"/>
</dbReference>
<dbReference type="OrthoDB" id="9799145at2"/>
<dbReference type="Proteomes" id="UP000295554">
    <property type="component" value="Unassembled WGS sequence"/>
</dbReference>
<dbReference type="AlphaFoldDB" id="A0A4R5LVN2"/>
<feature type="domain" description="HIT" evidence="1">
    <location>
        <begin position="13"/>
        <end position="98"/>
    </location>
</feature>
<dbReference type="InterPro" id="IPR011146">
    <property type="entry name" value="HIT-like"/>
</dbReference>
<evidence type="ECO:0000313" key="3">
    <source>
        <dbReference type="Proteomes" id="UP000295554"/>
    </source>
</evidence>
<evidence type="ECO:0000259" key="1">
    <source>
        <dbReference type="Pfam" id="PF01230"/>
    </source>
</evidence>
<dbReference type="SUPFAM" id="SSF54197">
    <property type="entry name" value="HIT-like"/>
    <property type="match status" value="1"/>
</dbReference>
<protein>
    <submittedName>
        <fullName evidence="2">HIT domain-containing protein</fullName>
    </submittedName>
</protein>
<dbReference type="Gene3D" id="3.30.428.10">
    <property type="entry name" value="HIT-like"/>
    <property type="match status" value="1"/>
</dbReference>
<dbReference type="PIRSF" id="PIRSF000714">
    <property type="entry name" value="HIT"/>
    <property type="match status" value="1"/>
</dbReference>
<sequence>MSVFNIHPQLLQDCHHLGQLPATDLLLHRNASLPWFILVPDTELADFLDLPAEHGRAVLADCVAVSGFIKNLLGFSKVNFAGLGNVVPQMHLHVIGRATVDPCWPQPVWGNLEDSEAYSPERLEEWQYALVRMLDLKPVTPVD</sequence>
<dbReference type="InterPro" id="IPR026026">
    <property type="entry name" value="HIT_Hint"/>
</dbReference>
<dbReference type="RefSeq" id="WP_133210050.1">
    <property type="nucleotide sequence ID" value="NZ_SMSE01000001.1"/>
</dbReference>
<evidence type="ECO:0000313" key="2">
    <source>
        <dbReference type="EMBL" id="TDG15516.1"/>
    </source>
</evidence>
<dbReference type="Pfam" id="PF01230">
    <property type="entry name" value="HIT"/>
    <property type="match status" value="1"/>
</dbReference>
<accession>A0A4R5LVN2</accession>
<name>A0A4R5LVN2_9GAMM</name>
<keyword evidence="3" id="KW-1185">Reference proteome</keyword>
<proteinExistence type="predicted"/>
<reference evidence="2 3" key="1">
    <citation type="submission" date="2019-03" db="EMBL/GenBank/DDBJ databases">
        <title>Seongchinamella monodicae gen. nov., sp. nov., a novel member of the Gammaproteobacteria isolated from a tidal mudflat of beach.</title>
        <authorList>
            <person name="Yang H.G."/>
            <person name="Kang J.W."/>
            <person name="Lee S.D."/>
        </authorList>
    </citation>
    <scope>NUCLEOTIDE SEQUENCE [LARGE SCALE GENOMIC DNA]</scope>
    <source>
        <strain evidence="2 3">GH4-78</strain>
    </source>
</reference>
<organism evidence="2 3">
    <name type="scientific">Seongchinamella unica</name>
    <dbReference type="NCBI Taxonomy" id="2547392"/>
    <lineage>
        <taxon>Bacteria</taxon>
        <taxon>Pseudomonadati</taxon>
        <taxon>Pseudomonadota</taxon>
        <taxon>Gammaproteobacteria</taxon>
        <taxon>Cellvibrionales</taxon>
        <taxon>Halieaceae</taxon>
        <taxon>Seongchinamella</taxon>
    </lineage>
</organism>